<name>A0ABW1S9C5_9PROT</name>
<feature type="region of interest" description="Disordered" evidence="1">
    <location>
        <begin position="277"/>
        <end position="514"/>
    </location>
</feature>
<feature type="compositionally biased region" description="Polar residues" evidence="1">
    <location>
        <begin position="38"/>
        <end position="60"/>
    </location>
</feature>
<evidence type="ECO:0000313" key="4">
    <source>
        <dbReference type="Proteomes" id="UP001596303"/>
    </source>
</evidence>
<dbReference type="Gene3D" id="3.30.750.140">
    <property type="match status" value="1"/>
</dbReference>
<feature type="region of interest" description="Disordered" evidence="1">
    <location>
        <begin position="76"/>
        <end position="159"/>
    </location>
</feature>
<evidence type="ECO:0000256" key="1">
    <source>
        <dbReference type="SAM" id="MobiDB-lite"/>
    </source>
</evidence>
<feature type="compositionally biased region" description="Basic and acidic residues" evidence="1">
    <location>
        <begin position="324"/>
        <end position="344"/>
    </location>
</feature>
<dbReference type="CDD" id="cd17470">
    <property type="entry name" value="T3SS_Flik_C"/>
    <property type="match status" value="1"/>
</dbReference>
<feature type="region of interest" description="Disordered" evidence="1">
    <location>
        <begin position="38"/>
        <end position="63"/>
    </location>
</feature>
<comment type="caution">
    <text evidence="3">The sequence shown here is derived from an EMBL/GenBank/DDBJ whole genome shotgun (WGS) entry which is preliminary data.</text>
</comment>
<dbReference type="InterPro" id="IPR021136">
    <property type="entry name" value="Flagellar_hook_control-like_C"/>
</dbReference>
<keyword evidence="3" id="KW-0969">Cilium</keyword>
<feature type="compositionally biased region" description="Polar residues" evidence="1">
    <location>
        <begin position="345"/>
        <end position="354"/>
    </location>
</feature>
<protein>
    <submittedName>
        <fullName evidence="3">Flagellar hook-length control protein FliK</fullName>
    </submittedName>
</protein>
<proteinExistence type="predicted"/>
<evidence type="ECO:0000313" key="3">
    <source>
        <dbReference type="EMBL" id="MFC6198218.1"/>
    </source>
</evidence>
<dbReference type="Proteomes" id="UP001596303">
    <property type="component" value="Unassembled WGS sequence"/>
</dbReference>
<dbReference type="InterPro" id="IPR038610">
    <property type="entry name" value="FliK-like_C_sf"/>
</dbReference>
<feature type="compositionally biased region" description="Basic and acidic residues" evidence="1">
    <location>
        <begin position="119"/>
        <end position="131"/>
    </location>
</feature>
<feature type="region of interest" description="Disordered" evidence="1">
    <location>
        <begin position="201"/>
        <end position="257"/>
    </location>
</feature>
<keyword evidence="3" id="KW-0282">Flagellum</keyword>
<keyword evidence="3" id="KW-0966">Cell projection</keyword>
<sequence>MRASLISLIGEAPLTGPTVKNGDAEAANFADLVRQASGEENNGEPTSLKSQLMGASSRATPTEEGANRLLAQLRTQYSQENTDVTADETSSLETEKTKENVIALTPEQAVASVQTDTDPTAKADGTSDRAVENQTANRPAQKDEAGTDGDLLASLQPGQTLPEYVSKTYSDELSVPYNRASTAQDTEGTDAAELAQTQALVSGAQTSDKSERPSRTGRAVSDQPANSATPKPADIPVFEPANVNTQRAEAPATVDADMPAPMKQWVAGEPVGGPPVNLAAYSPMAKSDAPTEQNGFSGREPTLKDQSALQPPMEAEAASLESKQSAEPELHELGTDADEPRVSSDRITAPQTEAVSGDKAVVEQPRNAQQVQQAAQVEELTQPKLKETAPIAASEQDAPDVESVEASRSGTTGPVDKAPETDAALKTQTGLDVQTQTAGQNVAPQVEPRPSAERVPASVESARADKPTVTDGTSAQSQSQQARPGADFANMMSNASSSGQRQTSPQSSPAQMNSPTLLSDAQLAELGEAVGDGEFDIAALQAAKGHAGAEGAAQSAAARTPHSAQMAAMVSRVGEQFLERFNGQSSKFEIRLDPPELGKVDIRVEVARDGKVMAVLSARDPSVADALMRGAKTLENALTQAGLNLSEGGVSVQLDQRNASGSGAHAGQFAQAGEYMARQESEMLEADDIVPPQQPIFETWSRPRLDLTV</sequence>
<feature type="compositionally biased region" description="Polar residues" evidence="1">
    <location>
        <begin position="470"/>
        <end position="482"/>
    </location>
</feature>
<dbReference type="EMBL" id="JBHSSW010000009">
    <property type="protein sequence ID" value="MFC6198218.1"/>
    <property type="molecule type" value="Genomic_DNA"/>
</dbReference>
<dbReference type="RefSeq" id="WP_377378272.1">
    <property type="nucleotide sequence ID" value="NZ_JBHSSW010000009.1"/>
</dbReference>
<dbReference type="Pfam" id="PF02120">
    <property type="entry name" value="Flg_hook"/>
    <property type="match status" value="1"/>
</dbReference>
<feature type="domain" description="Flagellar hook-length control protein-like C-terminal" evidence="2">
    <location>
        <begin position="578"/>
        <end position="657"/>
    </location>
</feature>
<accession>A0ABW1S9C5</accession>
<organism evidence="3 4">
    <name type="scientific">Ponticaulis profundi</name>
    <dbReference type="NCBI Taxonomy" id="2665222"/>
    <lineage>
        <taxon>Bacteria</taxon>
        <taxon>Pseudomonadati</taxon>
        <taxon>Pseudomonadota</taxon>
        <taxon>Alphaproteobacteria</taxon>
        <taxon>Hyphomonadales</taxon>
        <taxon>Hyphomonadaceae</taxon>
        <taxon>Ponticaulis</taxon>
    </lineage>
</organism>
<feature type="compositionally biased region" description="Polar residues" evidence="1">
    <location>
        <begin position="426"/>
        <end position="443"/>
    </location>
</feature>
<feature type="compositionally biased region" description="Polar residues" evidence="1">
    <location>
        <begin position="491"/>
        <end position="514"/>
    </location>
</feature>
<gene>
    <name evidence="3" type="ORF">ACFQDM_09015</name>
</gene>
<keyword evidence="4" id="KW-1185">Reference proteome</keyword>
<evidence type="ECO:0000259" key="2">
    <source>
        <dbReference type="Pfam" id="PF02120"/>
    </source>
</evidence>
<reference evidence="4" key="1">
    <citation type="journal article" date="2019" name="Int. J. Syst. Evol. Microbiol.">
        <title>The Global Catalogue of Microorganisms (GCM) 10K type strain sequencing project: providing services to taxonomists for standard genome sequencing and annotation.</title>
        <authorList>
            <consortium name="The Broad Institute Genomics Platform"/>
            <consortium name="The Broad Institute Genome Sequencing Center for Infectious Disease"/>
            <person name="Wu L."/>
            <person name="Ma J."/>
        </authorList>
    </citation>
    <scope>NUCLEOTIDE SEQUENCE [LARGE SCALE GENOMIC DNA]</scope>
    <source>
        <strain evidence="4">CGMCC-1.15741</strain>
    </source>
</reference>
<feature type="compositionally biased region" description="Low complexity" evidence="1">
    <location>
        <begin position="368"/>
        <end position="377"/>
    </location>
</feature>